<organism evidence="12 13">
    <name type="scientific">Clostridium phage phiCD119 (strain Clostridium difficile/United States/Govind/2006)</name>
    <name type="common">Bacteriophage phiCD119</name>
    <dbReference type="NCBI Taxonomy" id="2883936"/>
    <lineage>
        <taxon>Viruses</taxon>
        <taxon>Duplodnaviria</taxon>
        <taxon>Heunggongvirae</taxon>
        <taxon>Uroviricota</taxon>
        <taxon>Caudoviricetes</taxon>
        <taxon>Lubbockvirus</taxon>
        <taxon>Lubbockvirus CD119</taxon>
    </lineage>
</organism>
<dbReference type="PROSITE" id="PS51898">
    <property type="entry name" value="TYR_RECOMBINASE"/>
    <property type="match status" value="1"/>
</dbReference>
<dbReference type="InterPro" id="IPR004107">
    <property type="entry name" value="Integrase_SAM-like_N"/>
</dbReference>
<reference evidence="12 13" key="1">
    <citation type="journal article" date="2006" name="J. Bacteriol.">
        <title>Genomic organization and molecular characterization of Clostridium difficile bacteriophage PhiCD119.</title>
        <authorList>
            <person name="Govind R."/>
            <person name="Fralick J.A."/>
            <person name="Rolfe R.D."/>
        </authorList>
    </citation>
    <scope>NUCLEOTIDE SEQUENCE</scope>
</reference>
<keyword evidence="3" id="KW-0808">Transferase</keyword>
<dbReference type="EMBL" id="AY855346">
    <property type="protein sequence ID" value="AAZ32277.1"/>
    <property type="molecule type" value="Genomic_DNA"/>
</dbReference>
<dbReference type="Pfam" id="PF00589">
    <property type="entry name" value="Phage_integrase"/>
    <property type="match status" value="1"/>
</dbReference>
<dbReference type="GO" id="GO:0006310">
    <property type="term" value="P:DNA recombination"/>
    <property type="evidence" value="ECO:0007669"/>
    <property type="project" value="UniProtKB-KW"/>
</dbReference>
<dbReference type="RefSeq" id="YP_529594.1">
    <property type="nucleotide sequence ID" value="NC_007917.1"/>
</dbReference>
<dbReference type="Proteomes" id="UP000006649">
    <property type="component" value="Segment"/>
</dbReference>
<sequence length="368" mass="43213">MNIKSAFIRKRGEKFHVYVEYVEEETGKKKQKSYGSYEKKKDAEKHLIEIKSTINKNKFVAPNSVTLVERCYIYLEEKKDDFSPYTLRNRKSVIRNHIEPFFRDMKLIDISPSFLQTYVNKIYKKYSLNSAKNSISFLTALLHEAYRLREIQEDVSNFVITPSKKDTSVTIFYTKESPLLLERCLDTDLAIPIYLMLTLGLRFGEAVALRWCDVQLNEGVKSKQTMVHVDGKVTFKPLTANLREDYTTTELIVLLKEEKLRQNKLKLQGILKNELDLICLNKKFQIWTQQKFFKPFKKLLESNNLRYIKLHELRHTNATLMLLSGTNIKTISERLGHTDIKITMNKYSHVLEEMDKEASENLSKILFK</sequence>
<dbReference type="InterPro" id="IPR013762">
    <property type="entry name" value="Integrase-like_cat_sf"/>
</dbReference>
<evidence type="ECO:0000256" key="9">
    <source>
        <dbReference type="PROSITE-ProRule" id="PRU01248"/>
    </source>
</evidence>
<gene>
    <name evidence="12" type="primary">int</name>
</gene>
<dbReference type="Pfam" id="PF14659">
    <property type="entry name" value="Phage_int_SAM_3"/>
    <property type="match status" value="1"/>
</dbReference>
<keyword evidence="13" id="KW-1185">Reference proteome</keyword>
<keyword evidence="8" id="KW-1179">Viral genome integration</keyword>
<evidence type="ECO:0000256" key="7">
    <source>
        <dbReference type="ARBA" id="ARBA00023172"/>
    </source>
</evidence>
<evidence type="ECO:0000256" key="6">
    <source>
        <dbReference type="ARBA" id="ARBA00023125"/>
    </source>
</evidence>
<dbReference type="InterPro" id="IPR010998">
    <property type="entry name" value="Integrase_recombinase_N"/>
</dbReference>
<dbReference type="CDD" id="cd01189">
    <property type="entry name" value="INT_ICEBs1_C_like"/>
    <property type="match status" value="1"/>
</dbReference>
<evidence type="ECO:0000256" key="2">
    <source>
        <dbReference type="ARBA" id="ARBA00016082"/>
    </source>
</evidence>
<evidence type="ECO:0000256" key="1">
    <source>
        <dbReference type="ARBA" id="ARBA00008857"/>
    </source>
</evidence>
<keyword evidence="7" id="KW-0233">DNA recombination</keyword>
<feature type="domain" description="Core-binding (CB)" evidence="11">
    <location>
        <begin position="62"/>
        <end position="146"/>
    </location>
</feature>
<keyword evidence="8" id="KW-1160">Virus entry into host cell</keyword>
<dbReference type="InterPro" id="IPR002104">
    <property type="entry name" value="Integrase_catalytic"/>
</dbReference>
<dbReference type="PANTHER" id="PTHR30349">
    <property type="entry name" value="PHAGE INTEGRASE-RELATED"/>
    <property type="match status" value="1"/>
</dbReference>
<keyword evidence="5" id="KW-0229">DNA integration</keyword>
<evidence type="ECO:0000256" key="4">
    <source>
        <dbReference type="ARBA" id="ARBA00022801"/>
    </source>
</evidence>
<accession>Q24LF5</accession>
<dbReference type="GeneID" id="3974458"/>
<proteinExistence type="inferred from homology"/>
<dbReference type="Gene3D" id="1.10.150.130">
    <property type="match status" value="1"/>
</dbReference>
<protein>
    <recommendedName>
        <fullName evidence="2">Integrase</fullName>
    </recommendedName>
</protein>
<dbReference type="InterPro" id="IPR028259">
    <property type="entry name" value="AP2-like_int_N"/>
</dbReference>
<feature type="domain" description="Tyr recombinase" evidence="10">
    <location>
        <begin position="167"/>
        <end position="360"/>
    </location>
</feature>
<keyword evidence="4" id="KW-0378">Hydrolase</keyword>
<evidence type="ECO:0000313" key="12">
    <source>
        <dbReference type="EMBL" id="AAZ32277.1"/>
    </source>
</evidence>
<dbReference type="Pfam" id="PF14657">
    <property type="entry name" value="Arm-DNA-bind_4"/>
    <property type="match status" value="1"/>
</dbReference>
<name>Q24LF5_BPPCD</name>
<dbReference type="GO" id="GO:0075713">
    <property type="term" value="P:establishment of integrated proviral latency"/>
    <property type="evidence" value="ECO:0007669"/>
    <property type="project" value="UniProtKB-KW"/>
</dbReference>
<evidence type="ECO:0000313" key="13">
    <source>
        <dbReference type="Proteomes" id="UP000006649"/>
    </source>
</evidence>
<dbReference type="KEGG" id="vg:3974458"/>
<comment type="similarity">
    <text evidence="1">Belongs to the 'phage' integrase family.</text>
</comment>
<keyword evidence="6 9" id="KW-0238">DNA-binding</keyword>
<evidence type="ECO:0000259" key="10">
    <source>
        <dbReference type="PROSITE" id="PS51898"/>
    </source>
</evidence>
<evidence type="ECO:0000256" key="3">
    <source>
        <dbReference type="ARBA" id="ARBA00022679"/>
    </source>
</evidence>
<dbReference type="InterPro" id="IPR044068">
    <property type="entry name" value="CB"/>
</dbReference>
<organismHost>
    <name type="scientific">Clostridioides difficile</name>
    <name type="common">Peptoclostridium difficile</name>
    <dbReference type="NCBI Taxonomy" id="1496"/>
</organismHost>
<dbReference type="PANTHER" id="PTHR30349:SF41">
    <property type="entry name" value="INTEGRASE_RECOMBINASE PROTEIN MJ0367-RELATED"/>
    <property type="match status" value="1"/>
</dbReference>
<dbReference type="GO" id="GO:0015074">
    <property type="term" value="P:DNA integration"/>
    <property type="evidence" value="ECO:0007669"/>
    <property type="project" value="UniProtKB-KW"/>
</dbReference>
<dbReference type="InterPro" id="IPR050090">
    <property type="entry name" value="Tyrosine_recombinase_XerCD"/>
</dbReference>
<dbReference type="PROSITE" id="PS51900">
    <property type="entry name" value="CB"/>
    <property type="match status" value="1"/>
</dbReference>
<evidence type="ECO:0000259" key="11">
    <source>
        <dbReference type="PROSITE" id="PS51900"/>
    </source>
</evidence>
<dbReference type="GO" id="GO:0003677">
    <property type="term" value="F:DNA binding"/>
    <property type="evidence" value="ECO:0007669"/>
    <property type="project" value="UniProtKB-UniRule"/>
</dbReference>
<dbReference type="InterPro" id="IPR011010">
    <property type="entry name" value="DNA_brk_join_enz"/>
</dbReference>
<dbReference type="GO" id="GO:0016740">
    <property type="term" value="F:transferase activity"/>
    <property type="evidence" value="ECO:0007669"/>
    <property type="project" value="UniProtKB-KW"/>
</dbReference>
<evidence type="ECO:0000256" key="5">
    <source>
        <dbReference type="ARBA" id="ARBA00022908"/>
    </source>
</evidence>
<dbReference type="GO" id="GO:0044826">
    <property type="term" value="P:viral genome integration into host DNA"/>
    <property type="evidence" value="ECO:0007669"/>
    <property type="project" value="UniProtKB-KW"/>
</dbReference>
<dbReference type="GO" id="GO:0016787">
    <property type="term" value="F:hydrolase activity"/>
    <property type="evidence" value="ECO:0007669"/>
    <property type="project" value="UniProtKB-KW"/>
</dbReference>
<dbReference type="SUPFAM" id="SSF56349">
    <property type="entry name" value="DNA breaking-rejoining enzymes"/>
    <property type="match status" value="1"/>
</dbReference>
<evidence type="ECO:0000256" key="8">
    <source>
        <dbReference type="ARBA" id="ARBA00023195"/>
    </source>
</evidence>
<dbReference type="Gene3D" id="1.10.443.10">
    <property type="entry name" value="Intergrase catalytic core"/>
    <property type="match status" value="1"/>
</dbReference>